<gene>
    <name evidence="1" type="ORF">ALO43_200159</name>
</gene>
<protein>
    <submittedName>
        <fullName evidence="1">Uncharacterized protein</fullName>
    </submittedName>
</protein>
<dbReference type="EMBL" id="LJRO01000089">
    <property type="protein sequence ID" value="KPZ05585.1"/>
    <property type="molecule type" value="Genomic_DNA"/>
</dbReference>
<name>A0AA40TWS6_9PSED</name>
<evidence type="ECO:0000313" key="2">
    <source>
        <dbReference type="Proteomes" id="UP000050523"/>
    </source>
</evidence>
<evidence type="ECO:0000313" key="1">
    <source>
        <dbReference type="EMBL" id="KPZ05585.1"/>
    </source>
</evidence>
<proteinExistence type="predicted"/>
<dbReference type="Proteomes" id="UP000050523">
    <property type="component" value="Unassembled WGS sequence"/>
</dbReference>
<organism evidence="1 2">
    <name type="scientific">Pseudomonas tremae</name>
    <dbReference type="NCBI Taxonomy" id="200454"/>
    <lineage>
        <taxon>Bacteria</taxon>
        <taxon>Pseudomonadati</taxon>
        <taxon>Pseudomonadota</taxon>
        <taxon>Gammaproteobacteria</taxon>
        <taxon>Pseudomonadales</taxon>
        <taxon>Pseudomonadaceae</taxon>
        <taxon>Pseudomonas</taxon>
    </lineage>
</organism>
<reference evidence="1 2" key="1">
    <citation type="submission" date="2015-09" db="EMBL/GenBank/DDBJ databases">
        <title>Genome announcement of multiple Pseudomonas syringae strains.</title>
        <authorList>
            <person name="Thakur S."/>
            <person name="Wang P.W."/>
            <person name="Gong Y."/>
            <person name="Weir B.S."/>
            <person name="Guttman D.S."/>
        </authorList>
    </citation>
    <scope>NUCLEOTIDE SEQUENCE [LARGE SCALE GENOMIC DNA]</scope>
    <source>
        <strain evidence="1 2">ICMP9151</strain>
    </source>
</reference>
<accession>A0AA40TWS6</accession>
<dbReference type="AlphaFoldDB" id="A0AA40TWS6"/>
<comment type="caution">
    <text evidence="1">The sequence shown here is derived from an EMBL/GenBank/DDBJ whole genome shotgun (WGS) entry which is preliminary data.</text>
</comment>
<sequence length="48" mass="5498">MKPNLFGFNALLFPNFNYSKCFCYLLGQNRIHELANVALLFKNATLTS</sequence>